<dbReference type="InterPro" id="IPR011010">
    <property type="entry name" value="DNA_brk_join_enz"/>
</dbReference>
<dbReference type="EMBL" id="LNGC01000281">
    <property type="protein sequence ID" value="KYC44428.1"/>
    <property type="molecule type" value="Genomic_DNA"/>
</dbReference>
<reference evidence="5 6" key="1">
    <citation type="journal article" date="2016" name="ISME J.">
        <title>Chasing the elusive Euryarchaeota class WSA2: genomes reveal a uniquely fastidious methyl-reducing methanogen.</title>
        <authorList>
            <person name="Nobu M.K."/>
            <person name="Narihiro T."/>
            <person name="Kuroda K."/>
            <person name="Mei R."/>
            <person name="Liu W.T."/>
        </authorList>
    </citation>
    <scope>NUCLEOTIDE SEQUENCE [LARGE SCALE GENOMIC DNA]</scope>
    <source>
        <strain evidence="5">U1lsi0528_Bin055</strain>
    </source>
</reference>
<evidence type="ECO:0000313" key="6">
    <source>
        <dbReference type="Proteomes" id="UP000075398"/>
    </source>
</evidence>
<dbReference type="GO" id="GO:0015074">
    <property type="term" value="P:DNA integration"/>
    <property type="evidence" value="ECO:0007669"/>
    <property type="project" value="InterPro"/>
</dbReference>
<dbReference type="PANTHER" id="PTHR30349">
    <property type="entry name" value="PHAGE INTEGRASE-RELATED"/>
    <property type="match status" value="1"/>
</dbReference>
<dbReference type="InterPro" id="IPR013762">
    <property type="entry name" value="Integrase-like_cat_sf"/>
</dbReference>
<dbReference type="InterPro" id="IPR002104">
    <property type="entry name" value="Integrase_catalytic"/>
</dbReference>
<dbReference type="Gene3D" id="1.10.150.130">
    <property type="match status" value="1"/>
</dbReference>
<dbReference type="SUPFAM" id="SSF56349">
    <property type="entry name" value="DNA breaking-rejoining enzymes"/>
    <property type="match status" value="1"/>
</dbReference>
<dbReference type="PANTHER" id="PTHR30349:SF64">
    <property type="entry name" value="PROPHAGE INTEGRASE INTD-RELATED"/>
    <property type="match status" value="1"/>
</dbReference>
<comment type="caution">
    <text evidence="5">The sequence shown here is derived from an EMBL/GenBank/DDBJ whole genome shotgun (WGS) entry which is preliminary data.</text>
</comment>
<organism evidence="5 6">
    <name type="scientific">Candidatus Methanofastidiosum methylothiophilum</name>
    <dbReference type="NCBI Taxonomy" id="1705564"/>
    <lineage>
        <taxon>Archaea</taxon>
        <taxon>Methanobacteriati</taxon>
        <taxon>Methanobacteriota</taxon>
        <taxon>Stenosarchaea group</taxon>
        <taxon>Candidatus Methanofastidiosia</taxon>
        <taxon>Candidatus Methanofastidiosales</taxon>
        <taxon>Candidatus Methanofastidiosaceae</taxon>
        <taxon>Candidatus Methanofastidiosum</taxon>
    </lineage>
</organism>
<keyword evidence="2" id="KW-0238">DNA-binding</keyword>
<evidence type="ECO:0000256" key="1">
    <source>
        <dbReference type="ARBA" id="ARBA00008857"/>
    </source>
</evidence>
<dbReference type="Pfam" id="PF00589">
    <property type="entry name" value="Phage_integrase"/>
    <property type="match status" value="1"/>
</dbReference>
<dbReference type="Gene3D" id="1.10.443.10">
    <property type="entry name" value="Intergrase catalytic core"/>
    <property type="match status" value="1"/>
</dbReference>
<accession>A0A150IHQ8</accession>
<name>A0A150IHQ8_9EURY</name>
<dbReference type="GO" id="GO:0003677">
    <property type="term" value="F:DNA binding"/>
    <property type="evidence" value="ECO:0007669"/>
    <property type="project" value="UniProtKB-KW"/>
</dbReference>
<proteinExistence type="inferred from homology"/>
<dbReference type="InterPro" id="IPR010998">
    <property type="entry name" value="Integrase_recombinase_N"/>
</dbReference>
<keyword evidence="3" id="KW-0233">DNA recombination</keyword>
<evidence type="ECO:0000256" key="2">
    <source>
        <dbReference type="ARBA" id="ARBA00023125"/>
    </source>
</evidence>
<dbReference type="InterPro" id="IPR050090">
    <property type="entry name" value="Tyrosine_recombinase_XerCD"/>
</dbReference>
<feature type="domain" description="Tyr recombinase" evidence="4">
    <location>
        <begin position="109"/>
        <end position="287"/>
    </location>
</feature>
<dbReference type="PROSITE" id="PS51898">
    <property type="entry name" value="TYR_RECOMBINASE"/>
    <property type="match status" value="1"/>
</dbReference>
<evidence type="ECO:0000313" key="5">
    <source>
        <dbReference type="EMBL" id="KYC44428.1"/>
    </source>
</evidence>
<evidence type="ECO:0000259" key="4">
    <source>
        <dbReference type="PROSITE" id="PS51898"/>
    </source>
</evidence>
<sequence length="292" mass="33879">MARARVHTNWSKSQLKVDLNPILKKYEDYLRYNGYRESSVLRYSHLVKIYIKKANSITPNSECAFKFREGLLKSNFRSSTINLYGAALKQFYRMQGEDISFPFLPVDNKLSYYLSSDDIIKILSVIKNLKHYCMICLSFYCLLRASDLVNLDDNDVDLKNLNLRIRGGKGGKDAIIPINPDCADLLRQYLEIRPKVVLEDGSIPFFPTDYYNRWERRDLYRMFVGYKRKAGISIPGGTHLLRHAGATILLKNGADLLTVKTLLRHASISTTERYLHLTQESIRQKYEKYLVL</sequence>
<evidence type="ECO:0000256" key="3">
    <source>
        <dbReference type="ARBA" id="ARBA00023172"/>
    </source>
</evidence>
<gene>
    <name evidence="5" type="ORF">AMQ22_02303</name>
</gene>
<comment type="similarity">
    <text evidence="1">Belongs to the 'phage' integrase family.</text>
</comment>
<dbReference type="AlphaFoldDB" id="A0A150IHQ8"/>
<dbReference type="GO" id="GO:0006310">
    <property type="term" value="P:DNA recombination"/>
    <property type="evidence" value="ECO:0007669"/>
    <property type="project" value="UniProtKB-KW"/>
</dbReference>
<protein>
    <submittedName>
        <fullName evidence="5">Putative tyrosine recombinase XerC-like protein</fullName>
    </submittedName>
</protein>
<dbReference type="Proteomes" id="UP000075398">
    <property type="component" value="Unassembled WGS sequence"/>
</dbReference>